<evidence type="ECO:0000259" key="1">
    <source>
        <dbReference type="Pfam" id="PF13302"/>
    </source>
</evidence>
<dbReference type="GO" id="GO:0016747">
    <property type="term" value="F:acyltransferase activity, transferring groups other than amino-acyl groups"/>
    <property type="evidence" value="ECO:0007669"/>
    <property type="project" value="InterPro"/>
</dbReference>
<proteinExistence type="predicted"/>
<comment type="caution">
    <text evidence="2">The sequence shown here is derived from an EMBL/GenBank/DDBJ whole genome shotgun (WGS) entry which is preliminary data.</text>
</comment>
<dbReference type="PANTHER" id="PTHR43792:SF16">
    <property type="entry name" value="N-ACETYLTRANSFERASE DOMAIN-CONTAINING PROTEIN"/>
    <property type="match status" value="1"/>
</dbReference>
<dbReference type="Pfam" id="PF13302">
    <property type="entry name" value="Acetyltransf_3"/>
    <property type="match status" value="1"/>
</dbReference>
<dbReference type="EMBL" id="QWFX01000006">
    <property type="protein sequence ID" value="RIJ30612.1"/>
    <property type="molecule type" value="Genomic_DNA"/>
</dbReference>
<feature type="domain" description="N-acetyltransferase" evidence="1">
    <location>
        <begin position="13"/>
        <end position="157"/>
    </location>
</feature>
<dbReference type="PANTHER" id="PTHR43792">
    <property type="entry name" value="GNAT FAMILY, PUTATIVE (AFU_ORTHOLOGUE AFUA_3G00765)-RELATED-RELATED"/>
    <property type="match status" value="1"/>
</dbReference>
<accession>A0A399RL85</accession>
<keyword evidence="3" id="KW-1185">Reference proteome</keyword>
<dbReference type="OrthoDB" id="6293260at2"/>
<dbReference type="SUPFAM" id="SSF55729">
    <property type="entry name" value="Acyl-CoA N-acyltransferases (Nat)"/>
    <property type="match status" value="1"/>
</dbReference>
<dbReference type="RefSeq" id="WP_119375922.1">
    <property type="nucleotide sequence ID" value="NZ_QWFX01000006.1"/>
</dbReference>
<dbReference type="InterPro" id="IPR016181">
    <property type="entry name" value="Acyl_CoA_acyltransferase"/>
</dbReference>
<name>A0A399RL85_9PROT</name>
<dbReference type="AlphaFoldDB" id="A0A399RL85"/>
<organism evidence="2 3">
    <name type="scientific">Henriciella mobilis</name>
    <dbReference type="NCBI Taxonomy" id="2305467"/>
    <lineage>
        <taxon>Bacteria</taxon>
        <taxon>Pseudomonadati</taxon>
        <taxon>Pseudomonadota</taxon>
        <taxon>Alphaproteobacteria</taxon>
        <taxon>Hyphomonadales</taxon>
        <taxon>Hyphomonadaceae</taxon>
        <taxon>Henriciella</taxon>
    </lineage>
</organism>
<keyword evidence="2" id="KW-0808">Transferase</keyword>
<dbReference type="Gene3D" id="3.40.630.30">
    <property type="match status" value="1"/>
</dbReference>
<protein>
    <submittedName>
        <fullName evidence="2">N-acetyltransferase</fullName>
    </submittedName>
</protein>
<dbReference type="InterPro" id="IPR000182">
    <property type="entry name" value="GNAT_dom"/>
</dbReference>
<evidence type="ECO:0000313" key="2">
    <source>
        <dbReference type="EMBL" id="RIJ30612.1"/>
    </source>
</evidence>
<evidence type="ECO:0000313" key="3">
    <source>
        <dbReference type="Proteomes" id="UP000266385"/>
    </source>
</evidence>
<reference evidence="2 3" key="1">
    <citation type="submission" date="2018-08" db="EMBL/GenBank/DDBJ databases">
        <title>Henriciella mobilis sp. nov., isolated from seawater.</title>
        <authorList>
            <person name="Cheng H."/>
            <person name="Wu Y.-H."/>
            <person name="Xu X.-W."/>
            <person name="Guo L.-L."/>
        </authorList>
    </citation>
    <scope>NUCLEOTIDE SEQUENCE [LARGE SCALE GENOMIC DNA]</scope>
    <source>
        <strain evidence="2 3">JN25</strain>
    </source>
</reference>
<dbReference type="InterPro" id="IPR051531">
    <property type="entry name" value="N-acetyltransferase"/>
</dbReference>
<sequence length="179" mass="20279">MRGRPVPVILTERLRLRGVEASDFETLKAHWSHPDTIRFIGGLARPPQLVWTRSVLGSRGLWATLGYGYWFVEDRRTGDFVGEVGFADFHRDSEPDFWGLPECGWVISPALHGKGYASEAVKAIHDWFDIEVDEPKSVCIIDEENHASRRIAARIGYHQAGTVRLDGKDVLYFERTRGG</sequence>
<dbReference type="Proteomes" id="UP000266385">
    <property type="component" value="Unassembled WGS sequence"/>
</dbReference>
<gene>
    <name evidence="2" type="ORF">D1223_08310</name>
</gene>